<dbReference type="PANTHER" id="PTHR12895">
    <property type="entry name" value="DYMECLIN"/>
    <property type="match status" value="1"/>
</dbReference>
<gene>
    <name evidence="7" type="primary">LOC100374358</name>
</gene>
<accession>A0ABM0GJF1</accession>
<comment type="similarity">
    <text evidence="1">Belongs to the dymeclin family.</text>
</comment>
<dbReference type="RefSeq" id="XP_002731175.1">
    <property type="nucleotide sequence ID" value="XM_002731129.2"/>
</dbReference>
<evidence type="ECO:0000313" key="6">
    <source>
        <dbReference type="Proteomes" id="UP000694865"/>
    </source>
</evidence>
<dbReference type="Pfam" id="PF09742">
    <property type="entry name" value="Dymeclin"/>
    <property type="match status" value="1"/>
</dbReference>
<feature type="compositionally biased region" description="Basic and acidic residues" evidence="5">
    <location>
        <begin position="499"/>
        <end position="516"/>
    </location>
</feature>
<sequence>MGANSSSISELSKNEHLKRLAGKDVLSENDPFWNQLLSFSFCPPQTSADNRLLMEQISPICKVFAENNLQTGNFCALVNVFLMRCVELKASTQCENDIFTWQTHNALFIIRCLISYFIENMSEGGLLREFAVKDIQQGNQTGEPLLEKFIDALIHLLIEVPVVNFTYVIHLEATNLLLTLLSVQLFIPRIAHKSIFFQYLMQGKCSKDACPLVKTLLDHIIKHEPCPPEALGGSHAGSMLYGFGAAVASGLWSMVTLGYGGRSAPPDDEDRAILANQSLLLLLVLANHYTHEKGMHNPYRQALCTFGNLQDSAPSSPTSPMPVFRMNLTGLYDAFCKHMKSDQMTLLLYLLLHRNSNIRAYILSRTNIEQLVVPILKILYSAQERNSHHIYMALIILLIMSEDDAFNKSVHELIVRNITWYTERSITEITLGGLIVLVVIRTIQYNMTRMRDKYLHTNCLAALANMSSQFHSLHPYVTQRIVSLFELLSKKHAKILEHLRNSPKMEHNNQNDDRSSTPDYATDLAVLEEVIRMVLEIVNSCLTNTLHHNPNLIYTLLYKKDLFVPFRTHPTFQDIIQNIDTVLNYFTSKLEQHGTSNLSVHQVLDVIKQAILQWPRDRLKKFPELKFKYVEEDQPEEFFIPYVWSLVFHSSNLYWNSDKIELFTLNS</sequence>
<keyword evidence="6" id="KW-1185">Reference proteome</keyword>
<keyword evidence="4" id="KW-0449">Lipoprotein</keyword>
<dbReference type="Proteomes" id="UP000694865">
    <property type="component" value="Unplaced"/>
</dbReference>
<evidence type="ECO:0000256" key="4">
    <source>
        <dbReference type="ARBA" id="ARBA00023288"/>
    </source>
</evidence>
<evidence type="ECO:0000256" key="5">
    <source>
        <dbReference type="SAM" id="MobiDB-lite"/>
    </source>
</evidence>
<dbReference type="PANTHER" id="PTHR12895:SF9">
    <property type="entry name" value="DYMECLIN"/>
    <property type="match status" value="1"/>
</dbReference>
<dbReference type="GeneID" id="100374358"/>
<dbReference type="InterPro" id="IPR019142">
    <property type="entry name" value="Dymeclin"/>
</dbReference>
<proteinExistence type="inferred from homology"/>
<name>A0ABM0GJF1_SACKO</name>
<protein>
    <recommendedName>
        <fullName evidence="2">Dymeclin</fullName>
    </recommendedName>
</protein>
<keyword evidence="3" id="KW-0519">Myristate</keyword>
<evidence type="ECO:0000256" key="3">
    <source>
        <dbReference type="ARBA" id="ARBA00022707"/>
    </source>
</evidence>
<reference evidence="7" key="1">
    <citation type="submission" date="2025-08" db="UniProtKB">
        <authorList>
            <consortium name="RefSeq"/>
        </authorList>
    </citation>
    <scope>IDENTIFICATION</scope>
    <source>
        <tissue evidence="7">Testes</tissue>
    </source>
</reference>
<organism evidence="6 7">
    <name type="scientific">Saccoglossus kowalevskii</name>
    <name type="common">Acorn worm</name>
    <dbReference type="NCBI Taxonomy" id="10224"/>
    <lineage>
        <taxon>Eukaryota</taxon>
        <taxon>Metazoa</taxon>
        <taxon>Hemichordata</taxon>
        <taxon>Enteropneusta</taxon>
        <taxon>Harrimaniidae</taxon>
        <taxon>Saccoglossus</taxon>
    </lineage>
</organism>
<evidence type="ECO:0000256" key="2">
    <source>
        <dbReference type="ARBA" id="ARBA00015736"/>
    </source>
</evidence>
<evidence type="ECO:0000313" key="7">
    <source>
        <dbReference type="RefSeq" id="XP_002731175.1"/>
    </source>
</evidence>
<evidence type="ECO:0000256" key="1">
    <source>
        <dbReference type="ARBA" id="ARBA00010603"/>
    </source>
</evidence>
<feature type="region of interest" description="Disordered" evidence="5">
    <location>
        <begin position="499"/>
        <end position="518"/>
    </location>
</feature>